<protein>
    <submittedName>
        <fullName evidence="1">Uncharacterized protein</fullName>
    </submittedName>
</protein>
<dbReference type="Proteomes" id="UP000790347">
    <property type="component" value="Unassembled WGS sequence"/>
</dbReference>
<dbReference type="AlphaFoldDB" id="A0A922IFP1"/>
<keyword evidence="2" id="KW-1185">Reference proteome</keyword>
<dbReference type="EMBL" id="ASGP02000001">
    <property type="protein sequence ID" value="KAH9530203.1"/>
    <property type="molecule type" value="Genomic_DNA"/>
</dbReference>
<reference evidence="1" key="1">
    <citation type="submission" date="2013-05" db="EMBL/GenBank/DDBJ databases">
        <authorList>
            <person name="Yim A.K.Y."/>
            <person name="Chan T.F."/>
            <person name="Ji K.M."/>
            <person name="Liu X.Y."/>
            <person name="Zhou J.W."/>
            <person name="Li R.Q."/>
            <person name="Yang K.Y."/>
            <person name="Li J."/>
            <person name="Li M."/>
            <person name="Law P.T.W."/>
            <person name="Wu Y.L."/>
            <person name="Cai Z.L."/>
            <person name="Qin H."/>
            <person name="Bao Y."/>
            <person name="Leung R.K.K."/>
            <person name="Ng P.K.S."/>
            <person name="Zou J."/>
            <person name="Zhong X.J."/>
            <person name="Ran P.X."/>
            <person name="Zhong N.S."/>
            <person name="Liu Z.G."/>
            <person name="Tsui S.K.W."/>
        </authorList>
    </citation>
    <scope>NUCLEOTIDE SEQUENCE</scope>
    <source>
        <strain evidence="1">Derf</strain>
        <tissue evidence="1">Whole organism</tissue>
    </source>
</reference>
<sequence length="76" mass="8811">MTTIMCEMTNDERLLSNSNSKWIMVMTPTQCDFYKGFLLSTEVNKKDFHLKSSLINQIQKNAIFNCHLQSLDGESF</sequence>
<name>A0A922IFP1_DERFA</name>
<proteinExistence type="predicted"/>
<accession>A0A922IFP1</accession>
<comment type="caution">
    <text evidence="1">The sequence shown here is derived from an EMBL/GenBank/DDBJ whole genome shotgun (WGS) entry which is preliminary data.</text>
</comment>
<evidence type="ECO:0000313" key="2">
    <source>
        <dbReference type="Proteomes" id="UP000790347"/>
    </source>
</evidence>
<reference evidence="1" key="2">
    <citation type="journal article" date="2022" name="Res Sq">
        <title>Comparative Genomics Reveals Insights into the Divergent Evolution of Astigmatic Mites and Household Pest Adaptations.</title>
        <authorList>
            <person name="Xiong Q."/>
            <person name="Wan A.T.-Y."/>
            <person name="Liu X.-Y."/>
            <person name="Fung C.S.-H."/>
            <person name="Xiao X."/>
            <person name="Malainual N."/>
            <person name="Hou J."/>
            <person name="Wang L."/>
            <person name="Wang M."/>
            <person name="Yang K."/>
            <person name="Cui Y."/>
            <person name="Leung E."/>
            <person name="Nong W."/>
            <person name="Shin S.-K."/>
            <person name="Au S."/>
            <person name="Jeong K.Y."/>
            <person name="Chew F.T."/>
            <person name="Hui J."/>
            <person name="Leung T.F."/>
            <person name="Tungtrongchitr A."/>
            <person name="Zhong N."/>
            <person name="Liu Z."/>
            <person name="Tsui S."/>
        </authorList>
    </citation>
    <scope>NUCLEOTIDE SEQUENCE</scope>
    <source>
        <strain evidence="1">Derf</strain>
        <tissue evidence="1">Whole organism</tissue>
    </source>
</reference>
<evidence type="ECO:0000313" key="1">
    <source>
        <dbReference type="EMBL" id="KAH9530203.1"/>
    </source>
</evidence>
<organism evidence="1 2">
    <name type="scientific">Dermatophagoides farinae</name>
    <name type="common">American house dust mite</name>
    <dbReference type="NCBI Taxonomy" id="6954"/>
    <lineage>
        <taxon>Eukaryota</taxon>
        <taxon>Metazoa</taxon>
        <taxon>Ecdysozoa</taxon>
        <taxon>Arthropoda</taxon>
        <taxon>Chelicerata</taxon>
        <taxon>Arachnida</taxon>
        <taxon>Acari</taxon>
        <taxon>Acariformes</taxon>
        <taxon>Sarcoptiformes</taxon>
        <taxon>Astigmata</taxon>
        <taxon>Psoroptidia</taxon>
        <taxon>Analgoidea</taxon>
        <taxon>Pyroglyphidae</taxon>
        <taxon>Dermatophagoidinae</taxon>
        <taxon>Dermatophagoides</taxon>
    </lineage>
</organism>
<gene>
    <name evidence="1" type="ORF">DERF_004026</name>
</gene>